<keyword evidence="2" id="KW-1185">Reference proteome</keyword>
<accession>A0ABQ3AL88</accession>
<protein>
    <recommendedName>
        <fullName evidence="3">Dehydrogenase</fullName>
    </recommendedName>
</protein>
<proteinExistence type="predicted"/>
<reference evidence="2" key="1">
    <citation type="journal article" date="2019" name="Int. J. Syst. Evol. Microbiol.">
        <title>The Global Catalogue of Microorganisms (GCM) 10K type strain sequencing project: providing services to taxonomists for standard genome sequencing and annotation.</title>
        <authorList>
            <consortium name="The Broad Institute Genomics Platform"/>
            <consortium name="The Broad Institute Genome Sequencing Center for Infectious Disease"/>
            <person name="Wu L."/>
            <person name="Ma J."/>
        </authorList>
    </citation>
    <scope>NUCLEOTIDE SEQUENCE [LARGE SCALE GENOMIC DNA]</scope>
    <source>
        <strain evidence="2">JCM 4594</strain>
    </source>
</reference>
<evidence type="ECO:0000313" key="1">
    <source>
        <dbReference type="EMBL" id="GGY57077.1"/>
    </source>
</evidence>
<sequence>MIDKAPGCPECGEDMKSGGFVRCLREDDGLRVCRSLWKCPGRHLWWRWADRLDDPWEVCPLPQLFR</sequence>
<gene>
    <name evidence="1" type="ORF">GCM10010326_59580</name>
</gene>
<comment type="caution">
    <text evidence="1">The sequence shown here is derived from an EMBL/GenBank/DDBJ whole genome shotgun (WGS) entry which is preliminary data.</text>
</comment>
<name>A0ABQ3AL88_9ACTN</name>
<dbReference type="Proteomes" id="UP000600946">
    <property type="component" value="Unassembled WGS sequence"/>
</dbReference>
<evidence type="ECO:0000313" key="2">
    <source>
        <dbReference type="Proteomes" id="UP000600946"/>
    </source>
</evidence>
<evidence type="ECO:0008006" key="3">
    <source>
        <dbReference type="Google" id="ProtNLM"/>
    </source>
</evidence>
<dbReference type="EMBL" id="BMUU01000012">
    <property type="protein sequence ID" value="GGY57077.1"/>
    <property type="molecule type" value="Genomic_DNA"/>
</dbReference>
<organism evidence="1 2">
    <name type="scientific">Streptomyces xanthochromogenes</name>
    <dbReference type="NCBI Taxonomy" id="67384"/>
    <lineage>
        <taxon>Bacteria</taxon>
        <taxon>Bacillati</taxon>
        <taxon>Actinomycetota</taxon>
        <taxon>Actinomycetes</taxon>
        <taxon>Kitasatosporales</taxon>
        <taxon>Streptomycetaceae</taxon>
        <taxon>Streptomyces</taxon>
    </lineage>
</organism>